<reference evidence="1 2" key="1">
    <citation type="submission" date="2020-08" db="EMBL/GenBank/DDBJ databases">
        <title>Sequencing the genomes of 1000 actinobacteria strains.</title>
        <authorList>
            <person name="Klenk H.-P."/>
        </authorList>
    </citation>
    <scope>NUCLEOTIDE SEQUENCE [LARGE SCALE GENOMIC DNA]</scope>
    <source>
        <strain evidence="1 2">DSM 45272</strain>
    </source>
</reference>
<accession>A0A841B5Y1</accession>
<sequence>MAAGDLITRDGQLEWRGILLGAGTAYGWRALEGWLDLPQMRGGDVDRPGQHGAFPGQLLAQSRTISYSFVISARRATREQFTAAVDLLRAVTTPTENPDEEALVIRLAGRTWQALARCTRRSVPTGLAYDAGYIAGAVQWVATDPRLLELPGYTASTTLGAVGTGGLAFPARFPMPFGAAARGGVITWTNTGTAEAWPVWRIAGPVRGPSITRRDTGQALEFDPDWVIPAGQVVEVDTLARTVLFVGSNVSASDRLFTRGWFSFPPGREVQAVFASAATSSDSRLSVTVHNTAM</sequence>
<protein>
    <recommendedName>
        <fullName evidence="3">Phage tail protein</fullName>
    </recommendedName>
</protein>
<evidence type="ECO:0000313" key="1">
    <source>
        <dbReference type="EMBL" id="MBB5853982.1"/>
    </source>
</evidence>
<gene>
    <name evidence="1" type="ORF">HDA45_004069</name>
</gene>
<proteinExistence type="predicted"/>
<dbReference type="RefSeq" id="WP_184897649.1">
    <property type="nucleotide sequence ID" value="NZ_JACHMX010000001.1"/>
</dbReference>
<keyword evidence="2" id="KW-1185">Reference proteome</keyword>
<organism evidence="1 2">
    <name type="scientific">Amycolatopsis umgeniensis</name>
    <dbReference type="NCBI Taxonomy" id="336628"/>
    <lineage>
        <taxon>Bacteria</taxon>
        <taxon>Bacillati</taxon>
        <taxon>Actinomycetota</taxon>
        <taxon>Actinomycetes</taxon>
        <taxon>Pseudonocardiales</taxon>
        <taxon>Pseudonocardiaceae</taxon>
        <taxon>Amycolatopsis</taxon>
    </lineage>
</organism>
<evidence type="ECO:0008006" key="3">
    <source>
        <dbReference type="Google" id="ProtNLM"/>
    </source>
</evidence>
<dbReference type="EMBL" id="JACHMX010000001">
    <property type="protein sequence ID" value="MBB5853982.1"/>
    <property type="molecule type" value="Genomic_DNA"/>
</dbReference>
<dbReference type="AlphaFoldDB" id="A0A841B5Y1"/>
<dbReference type="Proteomes" id="UP000580861">
    <property type="component" value="Unassembled WGS sequence"/>
</dbReference>
<evidence type="ECO:0000313" key="2">
    <source>
        <dbReference type="Proteomes" id="UP000580861"/>
    </source>
</evidence>
<name>A0A841B5Y1_9PSEU</name>
<comment type="caution">
    <text evidence="1">The sequence shown here is derived from an EMBL/GenBank/DDBJ whole genome shotgun (WGS) entry which is preliminary data.</text>
</comment>